<organism evidence="1 2">
    <name type="scientific">Acidovorax facilis</name>
    <dbReference type="NCBI Taxonomy" id="12917"/>
    <lineage>
        <taxon>Bacteria</taxon>
        <taxon>Pseudomonadati</taxon>
        <taxon>Pseudomonadota</taxon>
        <taxon>Betaproteobacteria</taxon>
        <taxon>Burkholderiales</taxon>
        <taxon>Comamonadaceae</taxon>
        <taxon>Acidovorax</taxon>
    </lineage>
</organism>
<dbReference type="Proteomes" id="UP001595693">
    <property type="component" value="Unassembled WGS sequence"/>
</dbReference>
<dbReference type="EMBL" id="JBHSAJ010000022">
    <property type="protein sequence ID" value="MFC3934756.1"/>
    <property type="molecule type" value="Genomic_DNA"/>
</dbReference>
<keyword evidence="2" id="KW-1185">Reference proteome</keyword>
<sequence length="86" mass="9578">MPMEYLRALERDALPLIESDVFNIDKLRILRAAGMVEVQLPPVDSPHQKAQVLYVTGLGCATLRACGASVKTHHRESHCDLESSYD</sequence>
<name>A0ABV8D8G4_9BURK</name>
<reference evidence="2" key="1">
    <citation type="journal article" date="2019" name="Int. J. Syst. Evol. Microbiol.">
        <title>The Global Catalogue of Microorganisms (GCM) 10K type strain sequencing project: providing services to taxonomists for standard genome sequencing and annotation.</title>
        <authorList>
            <consortium name="The Broad Institute Genomics Platform"/>
            <consortium name="The Broad Institute Genome Sequencing Center for Infectious Disease"/>
            <person name="Wu L."/>
            <person name="Ma J."/>
        </authorList>
    </citation>
    <scope>NUCLEOTIDE SEQUENCE [LARGE SCALE GENOMIC DNA]</scope>
    <source>
        <strain evidence="2">CCUG 2113</strain>
    </source>
</reference>
<dbReference type="RefSeq" id="WP_082437264.1">
    <property type="nucleotide sequence ID" value="NZ_JAMXAX010000005.1"/>
</dbReference>
<accession>A0ABV8D8G4</accession>
<comment type="caution">
    <text evidence="1">The sequence shown here is derived from an EMBL/GenBank/DDBJ whole genome shotgun (WGS) entry which is preliminary data.</text>
</comment>
<gene>
    <name evidence="1" type="ORF">ACFOW3_08965</name>
</gene>
<evidence type="ECO:0000313" key="1">
    <source>
        <dbReference type="EMBL" id="MFC3934756.1"/>
    </source>
</evidence>
<protein>
    <submittedName>
        <fullName evidence="1">Uncharacterized protein</fullName>
    </submittedName>
</protein>
<evidence type="ECO:0000313" key="2">
    <source>
        <dbReference type="Proteomes" id="UP001595693"/>
    </source>
</evidence>
<proteinExistence type="predicted"/>